<keyword evidence="2" id="KW-0812">Transmembrane</keyword>
<accession>A0A9C7Q0K6</accession>
<feature type="transmembrane region" description="Helical" evidence="2">
    <location>
        <begin position="116"/>
        <end position="135"/>
    </location>
</feature>
<evidence type="ECO:0000256" key="1">
    <source>
        <dbReference type="SAM" id="MobiDB-lite"/>
    </source>
</evidence>
<keyword evidence="2" id="KW-0472">Membrane</keyword>
<reference evidence="3" key="1">
    <citation type="journal article" date="2022" name="Proc. Natl. Acad. Sci. U.S.A.">
        <title>Life cycle and functional genomics of the unicellular red alga Galdieria for elucidating algal and plant evolution and industrial use.</title>
        <authorList>
            <person name="Hirooka S."/>
            <person name="Itabashi T."/>
            <person name="Ichinose T.M."/>
            <person name="Onuma R."/>
            <person name="Fujiwara T."/>
            <person name="Yamashita S."/>
            <person name="Jong L.W."/>
            <person name="Tomita R."/>
            <person name="Iwane A.H."/>
            <person name="Miyagishima S.Y."/>
        </authorList>
    </citation>
    <scope>NUCLEOTIDE SEQUENCE</scope>
    <source>
        <strain evidence="3">NBRC 102759</strain>
    </source>
</reference>
<feature type="region of interest" description="Disordered" evidence="1">
    <location>
        <begin position="1"/>
        <end position="24"/>
    </location>
</feature>
<keyword evidence="2" id="KW-1133">Transmembrane helix</keyword>
<keyword evidence="4" id="KW-1185">Reference proteome</keyword>
<feature type="transmembrane region" description="Helical" evidence="2">
    <location>
        <begin position="191"/>
        <end position="212"/>
    </location>
</feature>
<sequence>MYSYSQNNRVIPGTRQDSRSQNTPSFIPVAARNPSYVGPNVEAYDYNNTTTTWAANLPSVGASSSSIHQSSQTRRKHCYVITFAILDFVITVLIAAIFGWVYSKYGNNSWFATTKVIYGFAVALLIIGVALIEAADIRFLFVSSLKEKSDLATGRWIAWIIYFLGETCFYIDYVWFVSYIESEPESSGTHIVLWLLVALGALVLVLTAYSIYRAYLTMKQARKDAALQERIYSSANM</sequence>
<feature type="transmembrane region" description="Helical" evidence="2">
    <location>
        <begin position="78"/>
        <end position="101"/>
    </location>
</feature>
<evidence type="ECO:0000256" key="2">
    <source>
        <dbReference type="SAM" id="Phobius"/>
    </source>
</evidence>
<comment type="caution">
    <text evidence="3">The sequence shown here is derived from an EMBL/GenBank/DDBJ whole genome shotgun (WGS) entry which is preliminary data.</text>
</comment>
<dbReference type="EMBL" id="BQMJ01000048">
    <property type="protein sequence ID" value="GJQ13865.1"/>
    <property type="molecule type" value="Genomic_DNA"/>
</dbReference>
<evidence type="ECO:0000313" key="3">
    <source>
        <dbReference type="EMBL" id="GJQ13865.1"/>
    </source>
</evidence>
<evidence type="ECO:0000313" key="4">
    <source>
        <dbReference type="Proteomes" id="UP001061958"/>
    </source>
</evidence>
<reference evidence="3" key="2">
    <citation type="submission" date="2022-01" db="EMBL/GenBank/DDBJ databases">
        <authorList>
            <person name="Hirooka S."/>
            <person name="Miyagishima S.Y."/>
        </authorList>
    </citation>
    <scope>NUCLEOTIDE SEQUENCE</scope>
    <source>
        <strain evidence="3">NBRC 102759</strain>
    </source>
</reference>
<dbReference type="Proteomes" id="UP001061958">
    <property type="component" value="Unassembled WGS sequence"/>
</dbReference>
<protein>
    <submittedName>
        <fullName evidence="3">Uncharacterized protein</fullName>
    </submittedName>
</protein>
<feature type="transmembrane region" description="Helical" evidence="2">
    <location>
        <begin position="156"/>
        <end position="179"/>
    </location>
</feature>
<dbReference type="OrthoDB" id="10324585at2759"/>
<organism evidence="3 4">
    <name type="scientific">Galdieria partita</name>
    <dbReference type="NCBI Taxonomy" id="83374"/>
    <lineage>
        <taxon>Eukaryota</taxon>
        <taxon>Rhodophyta</taxon>
        <taxon>Bangiophyceae</taxon>
        <taxon>Galdieriales</taxon>
        <taxon>Galdieriaceae</taxon>
        <taxon>Galdieria</taxon>
    </lineage>
</organism>
<proteinExistence type="predicted"/>
<name>A0A9C7Q0K6_9RHOD</name>
<gene>
    <name evidence="3" type="ORF">GpartN1_g5656.t1</name>
</gene>
<dbReference type="AlphaFoldDB" id="A0A9C7Q0K6"/>